<keyword evidence="2" id="KW-1185">Reference proteome</keyword>
<dbReference type="Proteomes" id="UP000053660">
    <property type="component" value="Unassembled WGS sequence"/>
</dbReference>
<dbReference type="EMBL" id="KN554687">
    <property type="protein sequence ID" value="KHJ89116.1"/>
    <property type="molecule type" value="Genomic_DNA"/>
</dbReference>
<evidence type="ECO:0000313" key="1">
    <source>
        <dbReference type="EMBL" id="KHJ89116.1"/>
    </source>
</evidence>
<protein>
    <submittedName>
        <fullName evidence="1">Uncharacterized protein</fullName>
    </submittedName>
</protein>
<organism evidence="1 2">
    <name type="scientific">Oesophagostomum dentatum</name>
    <name type="common">Nodular worm</name>
    <dbReference type="NCBI Taxonomy" id="61180"/>
    <lineage>
        <taxon>Eukaryota</taxon>
        <taxon>Metazoa</taxon>
        <taxon>Ecdysozoa</taxon>
        <taxon>Nematoda</taxon>
        <taxon>Chromadorea</taxon>
        <taxon>Rhabditida</taxon>
        <taxon>Rhabditina</taxon>
        <taxon>Rhabditomorpha</taxon>
        <taxon>Strongyloidea</taxon>
        <taxon>Strongylidae</taxon>
        <taxon>Oesophagostomum</taxon>
    </lineage>
</organism>
<proteinExistence type="predicted"/>
<gene>
    <name evidence="1" type="ORF">OESDEN_11070</name>
</gene>
<reference evidence="1 2" key="1">
    <citation type="submission" date="2014-03" db="EMBL/GenBank/DDBJ databases">
        <title>Draft genome of the hookworm Oesophagostomum dentatum.</title>
        <authorList>
            <person name="Mitreva M."/>
        </authorList>
    </citation>
    <scope>NUCLEOTIDE SEQUENCE [LARGE SCALE GENOMIC DNA]</scope>
    <source>
        <strain evidence="1 2">OD-Hann</strain>
    </source>
</reference>
<name>A0A0B1SYY9_OESDE</name>
<sequence>MVRVTVTKIGLEQRRESREKSKSKIKNAVRAGHAAEVVESEEEVLDEDAAAVVSTGMELN</sequence>
<accession>A0A0B1SYY9</accession>
<dbReference type="AlphaFoldDB" id="A0A0B1SYY9"/>
<evidence type="ECO:0000313" key="2">
    <source>
        <dbReference type="Proteomes" id="UP000053660"/>
    </source>
</evidence>